<dbReference type="Pfam" id="PF20429">
    <property type="entry name" value="Tab2-like_C"/>
    <property type="match status" value="1"/>
</dbReference>
<feature type="domain" description="RNA-binding protein Tab2-like N-terminal" evidence="2">
    <location>
        <begin position="80"/>
        <end position="182"/>
    </location>
</feature>
<dbReference type="InterPro" id="IPR009472">
    <property type="entry name" value="Tab2-like"/>
</dbReference>
<feature type="compositionally biased region" description="Pro residues" evidence="1">
    <location>
        <begin position="59"/>
        <end position="70"/>
    </location>
</feature>
<dbReference type="AlphaFoldDB" id="A0A1X6NJK9"/>
<organism evidence="4 5">
    <name type="scientific">Porphyra umbilicalis</name>
    <name type="common">Purple laver</name>
    <name type="synonym">Red alga</name>
    <dbReference type="NCBI Taxonomy" id="2786"/>
    <lineage>
        <taxon>Eukaryota</taxon>
        <taxon>Rhodophyta</taxon>
        <taxon>Bangiophyceae</taxon>
        <taxon>Bangiales</taxon>
        <taxon>Bangiaceae</taxon>
        <taxon>Porphyra</taxon>
    </lineage>
</organism>
<dbReference type="OrthoDB" id="3833at2759"/>
<evidence type="ECO:0000313" key="4">
    <source>
        <dbReference type="EMBL" id="OSX68742.1"/>
    </source>
</evidence>
<evidence type="ECO:0000256" key="1">
    <source>
        <dbReference type="SAM" id="MobiDB-lite"/>
    </source>
</evidence>
<evidence type="ECO:0000259" key="2">
    <source>
        <dbReference type="Pfam" id="PF06485"/>
    </source>
</evidence>
<dbReference type="PANTHER" id="PTHR34556:SF2">
    <property type="entry name" value="PROTEIN TAB2 HOMOLOG, CHLOROPLASTIC"/>
    <property type="match status" value="1"/>
</dbReference>
<dbReference type="EMBL" id="KV920137">
    <property type="protein sequence ID" value="OSX68742.1"/>
    <property type="molecule type" value="Genomic_DNA"/>
</dbReference>
<accession>A0A1X6NJK9</accession>
<keyword evidence="5" id="KW-1185">Reference proteome</keyword>
<feature type="region of interest" description="Disordered" evidence="1">
    <location>
        <begin position="45"/>
        <end position="72"/>
    </location>
</feature>
<dbReference type="GO" id="GO:0003723">
    <property type="term" value="F:RNA binding"/>
    <property type="evidence" value="ECO:0007669"/>
    <property type="project" value="InterPro"/>
</dbReference>
<dbReference type="Pfam" id="PF06485">
    <property type="entry name" value="Tab2-like_N"/>
    <property type="match status" value="1"/>
</dbReference>
<sequence>MATLAFAASSAFCPAVRRGAPAAAARIAGAPPPGPTPASLRRRRAAAAATTTTTCQVSGPPPPPPPPPEAYTPDGAVSPLWELDFYSRPVFDANGKKRWELLLTDKNGVWSHVEAFANADVNSANLRARVAAVVADAPVKPTTIRFFRSAMFNMINIALSGLDVVAAPSRRTYALFDLIAERQATVYPTLDGYREPDAGGGLPGFLRPGVMDATMTSPMPDALRGESFAFVQLPASTALGFFGAESTGDFFGDACRVDPAVVAADPLLTGLVVYSKRAKGVAAWMSGAEVVAVKADVATKEVVLSCGLADAFLFARLVGRLREEGKAFERAKEAAGGLHFLAVMVEEGSDEVEGFWLLREPQGLGAL</sequence>
<evidence type="ECO:0000259" key="3">
    <source>
        <dbReference type="Pfam" id="PF20429"/>
    </source>
</evidence>
<dbReference type="PANTHER" id="PTHR34556">
    <property type="match status" value="1"/>
</dbReference>
<gene>
    <name evidence="4" type="ORF">BU14_2307s0001</name>
</gene>
<name>A0A1X6NJK9_PORUM</name>
<dbReference type="InterPro" id="IPR046760">
    <property type="entry name" value="Tab2-like_N"/>
</dbReference>
<reference evidence="4 5" key="1">
    <citation type="submission" date="2017-03" db="EMBL/GenBank/DDBJ databases">
        <title>WGS assembly of Porphyra umbilicalis.</title>
        <authorList>
            <person name="Brawley S.H."/>
            <person name="Blouin N.A."/>
            <person name="Ficko-Blean E."/>
            <person name="Wheeler G.L."/>
            <person name="Lohr M."/>
            <person name="Goodson H.V."/>
            <person name="Jenkins J.W."/>
            <person name="Blaby-Haas C.E."/>
            <person name="Helliwell K.E."/>
            <person name="Chan C."/>
            <person name="Marriage T."/>
            <person name="Bhattacharya D."/>
            <person name="Klein A.S."/>
            <person name="Badis Y."/>
            <person name="Brodie J."/>
            <person name="Cao Y."/>
            <person name="Collen J."/>
            <person name="Dittami S.M."/>
            <person name="Gachon C.M."/>
            <person name="Green B.R."/>
            <person name="Karpowicz S."/>
            <person name="Kim J.W."/>
            <person name="Kudahl U."/>
            <person name="Lin S."/>
            <person name="Michel G."/>
            <person name="Mittag M."/>
            <person name="Olson B.J."/>
            <person name="Pangilinan J."/>
            <person name="Peng Y."/>
            <person name="Qiu H."/>
            <person name="Shu S."/>
            <person name="Singer J.T."/>
            <person name="Smith A.G."/>
            <person name="Sprecher B.N."/>
            <person name="Wagner V."/>
            <person name="Wang W."/>
            <person name="Wang Z.-Y."/>
            <person name="Yan J."/>
            <person name="Yarish C."/>
            <person name="Zoeuner-Riek S."/>
            <person name="Zhuang Y."/>
            <person name="Zou Y."/>
            <person name="Lindquist E.A."/>
            <person name="Grimwood J."/>
            <person name="Barry K."/>
            <person name="Rokhsar D.S."/>
            <person name="Schmutz J."/>
            <person name="Stiller J.W."/>
            <person name="Grossman A.R."/>
            <person name="Prochnik S.E."/>
        </authorList>
    </citation>
    <scope>NUCLEOTIDE SEQUENCE [LARGE SCALE GENOMIC DNA]</scope>
    <source>
        <strain evidence="4">4086291</strain>
    </source>
</reference>
<dbReference type="Proteomes" id="UP000218209">
    <property type="component" value="Unassembled WGS sequence"/>
</dbReference>
<feature type="domain" description="RNA-binding protein Tab2/Atab2 C-terminal" evidence="3">
    <location>
        <begin position="211"/>
        <end position="359"/>
    </location>
</feature>
<proteinExistence type="predicted"/>
<protein>
    <submittedName>
        <fullName evidence="4">Uncharacterized protein</fullName>
    </submittedName>
</protein>
<dbReference type="InterPro" id="IPR046761">
    <property type="entry name" value="Tab2-like_C"/>
</dbReference>
<evidence type="ECO:0000313" key="5">
    <source>
        <dbReference type="Proteomes" id="UP000218209"/>
    </source>
</evidence>